<feature type="transmembrane region" description="Helical" evidence="2">
    <location>
        <begin position="387"/>
        <end position="405"/>
    </location>
</feature>
<evidence type="ECO:0000313" key="3">
    <source>
        <dbReference type="EMBL" id="EAS07479.1"/>
    </source>
</evidence>
<gene>
    <name evidence="3" type="ORF">TTHERM_00572150</name>
</gene>
<feature type="transmembrane region" description="Helical" evidence="2">
    <location>
        <begin position="568"/>
        <end position="588"/>
    </location>
</feature>
<organism evidence="3 4">
    <name type="scientific">Tetrahymena thermophila (strain SB210)</name>
    <dbReference type="NCBI Taxonomy" id="312017"/>
    <lineage>
        <taxon>Eukaryota</taxon>
        <taxon>Sar</taxon>
        <taxon>Alveolata</taxon>
        <taxon>Ciliophora</taxon>
        <taxon>Intramacronucleata</taxon>
        <taxon>Oligohymenophorea</taxon>
        <taxon>Hymenostomatida</taxon>
        <taxon>Tetrahymenina</taxon>
        <taxon>Tetrahymenidae</taxon>
        <taxon>Tetrahymena</taxon>
    </lineage>
</organism>
<feature type="compositionally biased region" description="Polar residues" evidence="1">
    <location>
        <begin position="148"/>
        <end position="164"/>
    </location>
</feature>
<evidence type="ECO:0000256" key="1">
    <source>
        <dbReference type="SAM" id="MobiDB-lite"/>
    </source>
</evidence>
<feature type="compositionally biased region" description="Low complexity" evidence="1">
    <location>
        <begin position="165"/>
        <end position="181"/>
    </location>
</feature>
<accession>Q24HV9</accession>
<feature type="transmembrane region" description="Helical" evidence="2">
    <location>
        <begin position="362"/>
        <end position="381"/>
    </location>
</feature>
<dbReference type="InParanoid" id="Q24HV9"/>
<keyword evidence="2" id="KW-1133">Transmembrane helix</keyword>
<evidence type="ECO:0000256" key="2">
    <source>
        <dbReference type="SAM" id="Phobius"/>
    </source>
</evidence>
<feature type="compositionally biased region" description="Low complexity" evidence="1">
    <location>
        <begin position="318"/>
        <end position="332"/>
    </location>
</feature>
<protein>
    <submittedName>
        <fullName evidence="3">Transmembrane protein, putative</fullName>
    </submittedName>
</protein>
<name>Q24HV9_TETTS</name>
<keyword evidence="2" id="KW-0472">Membrane</keyword>
<dbReference type="GeneID" id="7831023"/>
<feature type="region of interest" description="Disordered" evidence="1">
    <location>
        <begin position="88"/>
        <end position="112"/>
    </location>
</feature>
<feature type="compositionally biased region" description="Acidic residues" evidence="1">
    <location>
        <begin position="182"/>
        <end position="205"/>
    </location>
</feature>
<feature type="region of interest" description="Disordered" evidence="1">
    <location>
        <begin position="310"/>
        <end position="332"/>
    </location>
</feature>
<dbReference type="AlphaFoldDB" id="Q24HV9"/>
<proteinExistence type="predicted"/>
<feature type="transmembrane region" description="Helical" evidence="2">
    <location>
        <begin position="225"/>
        <end position="251"/>
    </location>
</feature>
<reference evidence="4" key="1">
    <citation type="journal article" date="2006" name="PLoS Biol.">
        <title>Macronuclear genome sequence of the ciliate Tetrahymena thermophila, a model eukaryote.</title>
        <authorList>
            <person name="Eisen J.A."/>
            <person name="Coyne R.S."/>
            <person name="Wu M."/>
            <person name="Wu D."/>
            <person name="Thiagarajan M."/>
            <person name="Wortman J.R."/>
            <person name="Badger J.H."/>
            <person name="Ren Q."/>
            <person name="Amedeo P."/>
            <person name="Jones K.M."/>
            <person name="Tallon L.J."/>
            <person name="Delcher A.L."/>
            <person name="Salzberg S.L."/>
            <person name="Silva J.C."/>
            <person name="Haas B.J."/>
            <person name="Majoros W.H."/>
            <person name="Farzad M."/>
            <person name="Carlton J.M."/>
            <person name="Smith R.K. Jr."/>
            <person name="Garg J."/>
            <person name="Pearlman R.E."/>
            <person name="Karrer K.M."/>
            <person name="Sun L."/>
            <person name="Manning G."/>
            <person name="Elde N.C."/>
            <person name="Turkewitz A.P."/>
            <person name="Asai D.J."/>
            <person name="Wilkes D.E."/>
            <person name="Wang Y."/>
            <person name="Cai H."/>
            <person name="Collins K."/>
            <person name="Stewart B.A."/>
            <person name="Lee S.R."/>
            <person name="Wilamowska K."/>
            <person name="Weinberg Z."/>
            <person name="Ruzzo W.L."/>
            <person name="Wloga D."/>
            <person name="Gaertig J."/>
            <person name="Frankel J."/>
            <person name="Tsao C.-C."/>
            <person name="Gorovsky M.A."/>
            <person name="Keeling P.J."/>
            <person name="Waller R.F."/>
            <person name="Patron N.J."/>
            <person name="Cherry J.M."/>
            <person name="Stover N.A."/>
            <person name="Krieger C.J."/>
            <person name="del Toro C."/>
            <person name="Ryder H.F."/>
            <person name="Williamson S.C."/>
            <person name="Barbeau R.A."/>
            <person name="Hamilton E.P."/>
            <person name="Orias E."/>
        </authorList>
    </citation>
    <scope>NUCLEOTIDE SEQUENCE [LARGE SCALE GENOMIC DNA]</scope>
    <source>
        <strain evidence="4">SB210</strain>
    </source>
</reference>
<dbReference type="Proteomes" id="UP000009168">
    <property type="component" value="Unassembled WGS sequence"/>
</dbReference>
<evidence type="ECO:0000313" key="4">
    <source>
        <dbReference type="Proteomes" id="UP000009168"/>
    </source>
</evidence>
<keyword evidence="2 3" id="KW-0812">Transmembrane</keyword>
<feature type="region of interest" description="Disordered" evidence="1">
    <location>
        <begin position="148"/>
        <end position="212"/>
    </location>
</feature>
<feature type="transmembrane region" description="Helical" evidence="2">
    <location>
        <begin position="503"/>
        <end position="528"/>
    </location>
</feature>
<dbReference type="EMBL" id="GG662498">
    <property type="protein sequence ID" value="EAS07479.1"/>
    <property type="molecule type" value="Genomic_DNA"/>
</dbReference>
<sequence>MDLYLSTPFNFSTYLFVILLMIQYVFYWQLKKYKTYKQYLKQKQKSKYDEYNIPDNQEYSLFLYNNSIFSFLDQNLINKFELDDRSQENTEQELPLPVIHSSKLADESNNNEQITKRNVEEASNEIGTQSSQVNSKVNRQIQVQQENNASHMIETSSQQIESRLNQQQAATNNQQESQSLSSDDDYDEDDDEEDDYESYNDDENFQEDKENPKGKKIRYLKKKPLLTGLQTFFIYWAFNVFSMPLYCLILIIRDNCTTQSVWIILSILSLIPSFTNTHSIIFFACIVQNQGIFLKLKDEQQMSESKIKSNYNKNDDLSNGNSISNNSSNNIGSKNRMNSNFFESERKIFVEHSLKRAEITSLVFTFIQLGILIYCFCQGEYDPKFIMMNPLLILIKSINYLHISFTKQLSYSNQKIQTQRILYQYYANFYPKNFDLKGIYNEFTKSKSLQNEQNNLEEFKKFLESKAYLAIQDFKQKEAYIENQQLKDIISNQGLKAQLEFQLLSSILLSILPFALLVISFISTLSLIQQDSQKNFKYLNIQDYYSRSYTNINISYLLNENTDNGCSVIFNVVIILEYLILLRIHNLIKKKVVLNTTKDPKKYD</sequence>
<feature type="transmembrane region" description="Helical" evidence="2">
    <location>
        <begin position="263"/>
        <end position="287"/>
    </location>
</feature>
<feature type="transmembrane region" description="Helical" evidence="2">
    <location>
        <begin position="12"/>
        <end position="30"/>
    </location>
</feature>
<dbReference type="RefSeq" id="XP_001027721.1">
    <property type="nucleotide sequence ID" value="XM_001027721.2"/>
</dbReference>
<keyword evidence="4" id="KW-1185">Reference proteome</keyword>
<dbReference type="KEGG" id="tet:TTHERM_00572150"/>
<dbReference type="HOGENOM" id="CLU_452382_0_0_1"/>